<sequence length="1596" mass="175485">MSLPTPPGTSHRDEKENRAPRFTRVSWCEQPEYHPITASPPRTLSTKSSATKAGPSRSILKRTAHIVLPPFDEDVKESTPEPEDPLTDLHYVDHPVAQIIALDASLRDHIQAYSILAARLRTSLAGNADADASWPLFQPLRKQRKAFVQAVVRDLCSVFIDPLEGSTSVTDSPTSPREPPSTTSLPSPRESPKKKKQGMSAEQVKRARDLCGVCHAAMRLLNVVFTSPSLWSLFDEEELGYVWTQVLAIPLANQLPTPNARKTCALAIWLIQTQRLPAEVLEPARDRIAYALRRGIEGELGKEGKKGSQTDGLKAIHDLSLYLPAVFVPAFAPLVGPIISCLLAPTLVIRNQACHALGGLALAASSLPPSEAHTRISTAVASRLMRASDVSPTTPSKKRVDASPSKDSLLVRTLRTTLQAPEPRHAAQGPVWGFSVVAHLVVLLGPTVWLHSELTRTIVALFTLGMRHPKSSARALGCLAWRAMVWAFFRPPHIKVAVDTETDGEDDSATEDDIVAERRRHDDTLRVNLKLLGTVLDMGAGVCTVGALLGPDIIDDTQNIVALRVLRFMCRKGGQMCKEAMDLTRHLLSGVSSSAMMEDREWDHRRLLPQDFFSANPGLLTAEWKMLPSVVRAVIEECPQITDIRRFSSEEASAPGMWEAFLEVWKEGLSVLKLQWGREAVPSEIREIWFHLLTCNVRTMLDNEDDEGLAKLAVATRDVLLGILEDPDLDFILREAFDDVPTSPVKPTGSKGKGMDEPLPQNRWNYAIKLFLVHDLFMLTRAVIPSELFSELAESVLRYLNVREDRLVGEPQCTDQVREQWASLCAEVTSACDTSVLQAFWENTLRKGRRESDWDPEVRSAVWQVFVERWESNDTSNAPSWETAVVLLSAPFIGSSDWDMESEAIDMWDKLLRQAIDTALDHGIDATTLVDQIAGVIATNHSPSSTAAVRIADLLLSNVEIAEARQVPSEVFEFANDTLNAAYPPAPRHSVMCMWLIRTLTRVIDGCPPELCFTMLELIVEGLRTWVADEFHVCTADEYSCDILPLYQTVLISMQALPVDTHILETLAPFLVAPFSGRVDKHAGTVDAFDEFWQATYAGVPVPPCGYPEQIAQCLAAVAKARLEEQEDEAFVEDMTAIQDGEVESPVLEQFPQSEEVTAALEGDEAVEGEEVVDSEDEGSIVVPSPGTLAAMSGPIPIPRASPLVPLTPKASPRRRHPHATPSHSENNAHCADVASAPSPASSAMDCSPTRSPTTPKRSPAKQPAKNKENHSPLPRIPTVAERLAMQSPLLLESILGKRSRVEDAEEPAVLDERAHKINRLDASPLGRLTVNRMQVRAVMHDSSNVKVLKELPVDDVAKHAEPAEDDASSVASDDESLTQATPTPLSRKRKGVFMDVVEVPAVETIMRRRRLSMSPAPEESYASTSSAPQPLRRTRSATKLLGEQANFQKLGTPKRRRLGRAEELREEAADLSSPLRFLRDAPLFGSDDSIMVASPDLKHVQDLPPSDDDLPIGQVTPRRLVSPALRRVQHTIFSSDPPSSDDSNESISPTTQRVSRKIARLPSSERSSRRFSMLGGLRSRSLGTSSSSSALGNDL</sequence>
<evidence type="ECO:0000256" key="1">
    <source>
        <dbReference type="SAM" id="MobiDB-lite"/>
    </source>
</evidence>
<evidence type="ECO:0000313" key="3">
    <source>
        <dbReference type="Proteomes" id="UP000313359"/>
    </source>
</evidence>
<feature type="compositionally biased region" description="Polar residues" evidence="1">
    <location>
        <begin position="40"/>
        <end position="51"/>
    </location>
</feature>
<gene>
    <name evidence="2" type="ORF">L227DRAFT_573698</name>
</gene>
<feature type="region of interest" description="Disordered" evidence="1">
    <location>
        <begin position="1361"/>
        <end position="1387"/>
    </location>
</feature>
<dbReference type="SUPFAM" id="SSF48371">
    <property type="entry name" value="ARM repeat"/>
    <property type="match status" value="1"/>
</dbReference>
<feature type="region of interest" description="Disordered" evidence="1">
    <location>
        <begin position="1411"/>
        <end position="1433"/>
    </location>
</feature>
<evidence type="ECO:0000313" key="2">
    <source>
        <dbReference type="EMBL" id="RPD62507.1"/>
    </source>
</evidence>
<organism evidence="2 3">
    <name type="scientific">Lentinus tigrinus ALCF2SS1-6</name>
    <dbReference type="NCBI Taxonomy" id="1328759"/>
    <lineage>
        <taxon>Eukaryota</taxon>
        <taxon>Fungi</taxon>
        <taxon>Dikarya</taxon>
        <taxon>Basidiomycota</taxon>
        <taxon>Agaricomycotina</taxon>
        <taxon>Agaricomycetes</taxon>
        <taxon>Polyporales</taxon>
        <taxon>Polyporaceae</taxon>
        <taxon>Lentinus</taxon>
    </lineage>
</organism>
<feature type="region of interest" description="Disordered" evidence="1">
    <location>
        <begin position="1533"/>
        <end position="1596"/>
    </location>
</feature>
<dbReference type="EMBL" id="ML122259">
    <property type="protein sequence ID" value="RPD62507.1"/>
    <property type="molecule type" value="Genomic_DNA"/>
</dbReference>
<dbReference type="OrthoDB" id="2591260at2759"/>
<evidence type="ECO:0008006" key="4">
    <source>
        <dbReference type="Google" id="ProtNLM"/>
    </source>
</evidence>
<feature type="compositionally biased region" description="Low complexity" evidence="1">
    <location>
        <begin position="1571"/>
        <end position="1596"/>
    </location>
</feature>
<feature type="compositionally biased region" description="Acidic residues" evidence="1">
    <location>
        <begin position="1364"/>
        <end position="1377"/>
    </location>
</feature>
<feature type="compositionally biased region" description="Low complexity" evidence="1">
    <location>
        <begin position="172"/>
        <end position="188"/>
    </location>
</feature>
<name>A0A5C2SGX2_9APHY</name>
<feature type="region of interest" description="Disordered" evidence="1">
    <location>
        <begin position="1192"/>
        <end position="1275"/>
    </location>
</feature>
<reference evidence="2" key="1">
    <citation type="journal article" date="2018" name="Genome Biol. Evol.">
        <title>Genomics and development of Lentinus tigrinus, a white-rot wood-decaying mushroom with dimorphic fruiting bodies.</title>
        <authorList>
            <person name="Wu B."/>
            <person name="Xu Z."/>
            <person name="Knudson A."/>
            <person name="Carlson A."/>
            <person name="Chen N."/>
            <person name="Kovaka S."/>
            <person name="LaButti K."/>
            <person name="Lipzen A."/>
            <person name="Pennachio C."/>
            <person name="Riley R."/>
            <person name="Schakwitz W."/>
            <person name="Umezawa K."/>
            <person name="Ohm R.A."/>
            <person name="Grigoriev I.V."/>
            <person name="Nagy L.G."/>
            <person name="Gibbons J."/>
            <person name="Hibbett D."/>
        </authorList>
    </citation>
    <scope>NUCLEOTIDE SEQUENCE [LARGE SCALE GENOMIC DNA]</scope>
    <source>
        <strain evidence="2">ALCF2SS1-6</strain>
    </source>
</reference>
<accession>A0A5C2SGX2</accession>
<protein>
    <recommendedName>
        <fullName evidence="4">Telomere-associated protein Rif1 N-terminal domain-containing protein</fullName>
    </recommendedName>
</protein>
<dbReference type="Proteomes" id="UP000313359">
    <property type="component" value="Unassembled WGS sequence"/>
</dbReference>
<feature type="compositionally biased region" description="Low complexity" evidence="1">
    <location>
        <begin position="1235"/>
        <end position="1258"/>
    </location>
</feature>
<proteinExistence type="predicted"/>
<dbReference type="InterPro" id="IPR016024">
    <property type="entry name" value="ARM-type_fold"/>
</dbReference>
<dbReference type="STRING" id="1328759.A0A5C2SGX2"/>
<keyword evidence="3" id="KW-1185">Reference proteome</keyword>
<feature type="region of interest" description="Disordered" evidence="1">
    <location>
        <begin position="1"/>
        <end position="56"/>
    </location>
</feature>
<feature type="compositionally biased region" description="Basic and acidic residues" evidence="1">
    <location>
        <begin position="10"/>
        <end position="19"/>
    </location>
</feature>
<feature type="region of interest" description="Disordered" evidence="1">
    <location>
        <begin position="165"/>
        <end position="202"/>
    </location>
</feature>
<feature type="compositionally biased region" description="Low complexity" evidence="1">
    <location>
        <begin position="1535"/>
        <end position="1550"/>
    </location>
</feature>